<sequence>MKKILITIFLISYQLVLSQRNDILDRKNVFTLEVFGHSDSFLAVNYERLFLSGNEKLIYSFRTGVGRKPGYDFHGEYFKGVTTVPFVFSVLYGKKHFAQLGLGYSALFSQNFVYSSSEVYKEFESDFSISIGYRFMTKDGIVAQAYPVFILKDNPVTKSMLSFGVSLGYSF</sequence>
<proteinExistence type="predicted"/>
<keyword evidence="2" id="KW-1185">Reference proteome</keyword>
<protein>
    <recommendedName>
        <fullName evidence="3">DUF3575 domain-containing protein</fullName>
    </recommendedName>
</protein>
<accession>A0ABY9RC18</accession>
<evidence type="ECO:0000313" key="2">
    <source>
        <dbReference type="Proteomes" id="UP001180481"/>
    </source>
</evidence>
<organism evidence="1 2">
    <name type="scientific">Flavobacterium nakdongensis</name>
    <dbReference type="NCBI Taxonomy" id="3073563"/>
    <lineage>
        <taxon>Bacteria</taxon>
        <taxon>Pseudomonadati</taxon>
        <taxon>Bacteroidota</taxon>
        <taxon>Flavobacteriia</taxon>
        <taxon>Flavobacteriales</taxon>
        <taxon>Flavobacteriaceae</taxon>
        <taxon>Flavobacterium</taxon>
    </lineage>
</organism>
<evidence type="ECO:0008006" key="3">
    <source>
        <dbReference type="Google" id="ProtNLM"/>
    </source>
</evidence>
<dbReference type="Proteomes" id="UP001180481">
    <property type="component" value="Chromosome"/>
</dbReference>
<gene>
    <name evidence="1" type="ORF">RF683_04895</name>
</gene>
<evidence type="ECO:0000313" key="1">
    <source>
        <dbReference type="EMBL" id="WMW78783.1"/>
    </source>
</evidence>
<name>A0ABY9RC18_9FLAO</name>
<dbReference type="RefSeq" id="WP_309533074.1">
    <property type="nucleotide sequence ID" value="NZ_CP133721.1"/>
</dbReference>
<dbReference type="EMBL" id="CP133721">
    <property type="protein sequence ID" value="WMW78783.1"/>
    <property type="molecule type" value="Genomic_DNA"/>
</dbReference>
<reference evidence="1" key="1">
    <citation type="submission" date="2023-09" db="EMBL/GenBank/DDBJ databases">
        <title>Flavobacterium sp. 20NA77.7 isolated from freshwater.</title>
        <authorList>
            <person name="Le V."/>
            <person name="Ko S.-R."/>
            <person name="Ahn C.-Y."/>
            <person name="Oh H.-M."/>
        </authorList>
    </citation>
    <scope>NUCLEOTIDE SEQUENCE</scope>
    <source>
        <strain evidence="1">20NA77.7</strain>
    </source>
</reference>